<name>A0A4Y9XY55_9APHY</name>
<feature type="region of interest" description="Disordered" evidence="1">
    <location>
        <begin position="204"/>
        <end position="248"/>
    </location>
</feature>
<reference evidence="2 3" key="1">
    <citation type="submission" date="2019-01" db="EMBL/GenBank/DDBJ databases">
        <title>Genome sequencing of the rare red list fungi Fomitopsis rosea.</title>
        <authorList>
            <person name="Buettner E."/>
            <person name="Kellner H."/>
        </authorList>
    </citation>
    <scope>NUCLEOTIDE SEQUENCE [LARGE SCALE GENOMIC DNA]</scope>
    <source>
        <strain evidence="2 3">DSM 105464</strain>
    </source>
</reference>
<sequence>MRIVAAAAHTSSSLASKFGFVGGLGTYAFEWRYGPWLVGIGRRHLAVALRGAHIPELPPPSSELDTSSSSSSTLPPPQTNVAPLSPGPLETDAAPHSLTEAGSLEAAAEREDHHGVALRSEADVIPSISSTDPPGFVKPAAFSILEHLQQVQFTCPRPPTNMDPVLPDNDSQTHGRVPDAPTPPLEIPAQLPAHDEAENGDAAQIMSDAPGGDVSPGPTAVPQVSPVASTSAYPQERHEQLGLSDGHWVTPRAELGSFDVRVEPFPRVADTSNPSPTQVGPTHAGDASTPQPNGDATQTTPDAPRRNVSPGLAPVPQVPPAASVATANSSTVTHYTNSLTPS</sequence>
<accession>A0A4Y9XY55</accession>
<feature type="region of interest" description="Disordered" evidence="1">
    <location>
        <begin position="56"/>
        <end position="95"/>
    </location>
</feature>
<evidence type="ECO:0000313" key="2">
    <source>
        <dbReference type="EMBL" id="TFY54363.1"/>
    </source>
</evidence>
<comment type="caution">
    <text evidence="2">The sequence shown here is derived from an EMBL/GenBank/DDBJ whole genome shotgun (WGS) entry which is preliminary data.</text>
</comment>
<feature type="compositionally biased region" description="Polar residues" evidence="1">
    <location>
        <begin position="288"/>
        <end position="301"/>
    </location>
</feature>
<gene>
    <name evidence="2" type="ORF">EVJ58_g8913</name>
</gene>
<feature type="compositionally biased region" description="Low complexity" evidence="1">
    <location>
        <begin position="62"/>
        <end position="73"/>
    </location>
</feature>
<feature type="compositionally biased region" description="Polar residues" evidence="1">
    <location>
        <begin position="270"/>
        <end position="280"/>
    </location>
</feature>
<dbReference type="AlphaFoldDB" id="A0A4Y9XY55"/>
<organism evidence="2 3">
    <name type="scientific">Rhodofomes roseus</name>
    <dbReference type="NCBI Taxonomy" id="34475"/>
    <lineage>
        <taxon>Eukaryota</taxon>
        <taxon>Fungi</taxon>
        <taxon>Dikarya</taxon>
        <taxon>Basidiomycota</taxon>
        <taxon>Agaricomycotina</taxon>
        <taxon>Agaricomycetes</taxon>
        <taxon>Polyporales</taxon>
        <taxon>Rhodofomes</taxon>
    </lineage>
</organism>
<feature type="compositionally biased region" description="Low complexity" evidence="1">
    <location>
        <begin position="310"/>
        <end position="333"/>
    </location>
</feature>
<feature type="region of interest" description="Disordered" evidence="1">
    <location>
        <begin position="156"/>
        <end position="188"/>
    </location>
</feature>
<evidence type="ECO:0000313" key="3">
    <source>
        <dbReference type="Proteomes" id="UP000298390"/>
    </source>
</evidence>
<feature type="region of interest" description="Disordered" evidence="1">
    <location>
        <begin position="266"/>
        <end position="342"/>
    </location>
</feature>
<evidence type="ECO:0000256" key="1">
    <source>
        <dbReference type="SAM" id="MobiDB-lite"/>
    </source>
</evidence>
<proteinExistence type="predicted"/>
<protein>
    <submittedName>
        <fullName evidence="2">Uncharacterized protein</fullName>
    </submittedName>
</protein>
<dbReference type="EMBL" id="SEKV01000706">
    <property type="protein sequence ID" value="TFY54363.1"/>
    <property type="molecule type" value="Genomic_DNA"/>
</dbReference>
<dbReference type="Proteomes" id="UP000298390">
    <property type="component" value="Unassembled WGS sequence"/>
</dbReference>